<reference evidence="1" key="2">
    <citation type="submission" date="2023-06" db="EMBL/GenBank/DDBJ databases">
        <authorList>
            <consortium name="Lawrence Berkeley National Laboratory"/>
            <person name="Mondo S.J."/>
            <person name="Hensen N."/>
            <person name="Bonometti L."/>
            <person name="Westerberg I."/>
            <person name="Brannstrom I.O."/>
            <person name="Guillou S."/>
            <person name="Cros-Aarteil S."/>
            <person name="Calhoun S."/>
            <person name="Haridas S."/>
            <person name="Kuo A."/>
            <person name="Pangilinan J."/>
            <person name="Riley R."/>
            <person name="Labutti K."/>
            <person name="Andreopoulos B."/>
            <person name="Lipzen A."/>
            <person name="Chen C."/>
            <person name="Yanf M."/>
            <person name="Daum C."/>
            <person name="Ng V."/>
            <person name="Clum A."/>
            <person name="Steindorff A."/>
            <person name="Ohm R."/>
            <person name="Martin F."/>
            <person name="Silar P."/>
            <person name="Natvig D."/>
            <person name="Lalanne C."/>
            <person name="Gautier V."/>
            <person name="Ament-Velasquez S.L."/>
            <person name="Kruys A."/>
            <person name="Hutchinson M.I."/>
            <person name="Powell A.J."/>
            <person name="Barry K."/>
            <person name="Miller A.N."/>
            <person name="Grigoriev I.V."/>
            <person name="Debuchy R."/>
            <person name="Gladieux P."/>
            <person name="Thoren M.H."/>
            <person name="Johannesson H."/>
        </authorList>
    </citation>
    <scope>NUCLEOTIDE SEQUENCE</scope>
    <source>
        <strain evidence="1">PSN324</strain>
    </source>
</reference>
<protein>
    <submittedName>
        <fullName evidence="1">Uncharacterized protein</fullName>
    </submittedName>
</protein>
<keyword evidence="2" id="KW-1185">Reference proteome</keyword>
<organism evidence="1 2">
    <name type="scientific">Cladorrhinum samala</name>
    <dbReference type="NCBI Taxonomy" id="585594"/>
    <lineage>
        <taxon>Eukaryota</taxon>
        <taxon>Fungi</taxon>
        <taxon>Dikarya</taxon>
        <taxon>Ascomycota</taxon>
        <taxon>Pezizomycotina</taxon>
        <taxon>Sordariomycetes</taxon>
        <taxon>Sordariomycetidae</taxon>
        <taxon>Sordariales</taxon>
        <taxon>Podosporaceae</taxon>
        <taxon>Cladorrhinum</taxon>
    </lineage>
</organism>
<name>A0AAV9HUA2_9PEZI</name>
<evidence type="ECO:0000313" key="2">
    <source>
        <dbReference type="Proteomes" id="UP001321749"/>
    </source>
</evidence>
<comment type="caution">
    <text evidence="1">The sequence shown here is derived from an EMBL/GenBank/DDBJ whole genome shotgun (WGS) entry which is preliminary data.</text>
</comment>
<reference evidence="1" key="1">
    <citation type="journal article" date="2023" name="Mol. Phylogenet. Evol.">
        <title>Genome-scale phylogeny and comparative genomics of the fungal order Sordariales.</title>
        <authorList>
            <person name="Hensen N."/>
            <person name="Bonometti L."/>
            <person name="Westerberg I."/>
            <person name="Brannstrom I.O."/>
            <person name="Guillou S."/>
            <person name="Cros-Aarteil S."/>
            <person name="Calhoun S."/>
            <person name="Haridas S."/>
            <person name="Kuo A."/>
            <person name="Mondo S."/>
            <person name="Pangilinan J."/>
            <person name="Riley R."/>
            <person name="LaButti K."/>
            <person name="Andreopoulos B."/>
            <person name="Lipzen A."/>
            <person name="Chen C."/>
            <person name="Yan M."/>
            <person name="Daum C."/>
            <person name="Ng V."/>
            <person name="Clum A."/>
            <person name="Steindorff A."/>
            <person name="Ohm R.A."/>
            <person name="Martin F."/>
            <person name="Silar P."/>
            <person name="Natvig D.O."/>
            <person name="Lalanne C."/>
            <person name="Gautier V."/>
            <person name="Ament-Velasquez S.L."/>
            <person name="Kruys A."/>
            <person name="Hutchinson M.I."/>
            <person name="Powell A.J."/>
            <person name="Barry K."/>
            <person name="Miller A.N."/>
            <person name="Grigoriev I.V."/>
            <person name="Debuchy R."/>
            <person name="Gladieux P."/>
            <person name="Hiltunen Thoren M."/>
            <person name="Johannesson H."/>
        </authorList>
    </citation>
    <scope>NUCLEOTIDE SEQUENCE</scope>
    <source>
        <strain evidence="1">PSN324</strain>
    </source>
</reference>
<dbReference type="Proteomes" id="UP001321749">
    <property type="component" value="Unassembled WGS sequence"/>
</dbReference>
<accession>A0AAV9HUA2</accession>
<evidence type="ECO:0000313" key="1">
    <source>
        <dbReference type="EMBL" id="KAK4462621.1"/>
    </source>
</evidence>
<gene>
    <name evidence="1" type="ORF">QBC42DRAFT_346271</name>
</gene>
<proteinExistence type="predicted"/>
<sequence length="225" mass="25086">MHLNYYVLDYRTTSITLAFLSLSFQAPIVAPALPKPSLFIESRHGWNITKKTPIQSVHAEPCGNRSAPPILSTGDFDDGGPGVLMRDRDFFNKEQPHYYFFYENDWDERPWKYTVDKNSTRSWGDISLLEGCDGAALLKSTDGSQVTTGFSLDILSGAPQDALTQKSDGLWVLGKTVGPDANFHATQWELGLLDPLTDAFIVQACKPVIVTENGRWDLTMYSGIF</sequence>
<dbReference type="AlphaFoldDB" id="A0AAV9HUA2"/>
<dbReference type="EMBL" id="MU864970">
    <property type="protein sequence ID" value="KAK4462621.1"/>
    <property type="molecule type" value="Genomic_DNA"/>
</dbReference>